<comment type="caution">
    <text evidence="3">The sequence shown here is derived from an EMBL/GenBank/DDBJ whole genome shotgun (WGS) entry which is preliminary data.</text>
</comment>
<reference evidence="3" key="1">
    <citation type="submission" date="2020-05" db="EMBL/GenBank/DDBJ databases">
        <title>Mycena genomes resolve the evolution of fungal bioluminescence.</title>
        <authorList>
            <person name="Tsai I.J."/>
        </authorList>
    </citation>
    <scope>NUCLEOTIDE SEQUENCE</scope>
    <source>
        <strain evidence="3">110903Hualien_Pintung</strain>
    </source>
</reference>
<gene>
    <name evidence="3" type="ORF">HMN09_00425900</name>
</gene>
<name>A0A8H6TE24_MYCCL</name>
<proteinExistence type="predicted"/>
<feature type="domain" description="CxC2-like cysteine cluster KDZ transposase-associated" evidence="2">
    <location>
        <begin position="156"/>
        <end position="241"/>
    </location>
</feature>
<dbReference type="Proteomes" id="UP000613580">
    <property type="component" value="Unassembled WGS sequence"/>
</dbReference>
<feature type="compositionally biased region" description="Basic and acidic residues" evidence="1">
    <location>
        <begin position="883"/>
        <end position="897"/>
    </location>
</feature>
<dbReference type="OrthoDB" id="3214502at2759"/>
<dbReference type="SUPFAM" id="SSF56112">
    <property type="entry name" value="Protein kinase-like (PK-like)"/>
    <property type="match status" value="1"/>
</dbReference>
<dbReference type="EMBL" id="JACAZE010000005">
    <property type="protein sequence ID" value="KAF7316918.1"/>
    <property type="molecule type" value="Genomic_DNA"/>
</dbReference>
<dbReference type="Gene3D" id="3.30.200.20">
    <property type="entry name" value="Phosphorylase Kinase, domain 1"/>
    <property type="match status" value="1"/>
</dbReference>
<dbReference type="InterPro" id="IPR011009">
    <property type="entry name" value="Kinase-like_dom_sf"/>
</dbReference>
<feature type="region of interest" description="Disordered" evidence="1">
    <location>
        <begin position="871"/>
        <end position="898"/>
    </location>
</feature>
<evidence type="ECO:0000256" key="1">
    <source>
        <dbReference type="SAM" id="MobiDB-lite"/>
    </source>
</evidence>
<dbReference type="AlphaFoldDB" id="A0A8H6TE24"/>
<accession>A0A8H6TE24</accession>
<organism evidence="3 4">
    <name type="scientific">Mycena chlorophos</name>
    <name type="common">Agaric fungus</name>
    <name type="synonym">Agaricus chlorophos</name>
    <dbReference type="NCBI Taxonomy" id="658473"/>
    <lineage>
        <taxon>Eukaryota</taxon>
        <taxon>Fungi</taxon>
        <taxon>Dikarya</taxon>
        <taxon>Basidiomycota</taxon>
        <taxon>Agaricomycotina</taxon>
        <taxon>Agaricomycetes</taxon>
        <taxon>Agaricomycetidae</taxon>
        <taxon>Agaricales</taxon>
        <taxon>Marasmiineae</taxon>
        <taxon>Mycenaceae</taxon>
        <taxon>Mycena</taxon>
    </lineage>
</organism>
<evidence type="ECO:0000313" key="3">
    <source>
        <dbReference type="EMBL" id="KAF7316918.1"/>
    </source>
</evidence>
<evidence type="ECO:0000259" key="2">
    <source>
        <dbReference type="Pfam" id="PF18803"/>
    </source>
</evidence>
<dbReference type="InterPro" id="IPR041457">
    <property type="entry name" value="CxC2_KDZ-assoc"/>
</dbReference>
<feature type="compositionally biased region" description="Acidic residues" evidence="1">
    <location>
        <begin position="873"/>
        <end position="882"/>
    </location>
</feature>
<dbReference type="Pfam" id="PF18803">
    <property type="entry name" value="CxC2"/>
    <property type="match status" value="1"/>
</dbReference>
<evidence type="ECO:0000313" key="4">
    <source>
        <dbReference type="Proteomes" id="UP000613580"/>
    </source>
</evidence>
<keyword evidence="4" id="KW-1185">Reference proteome</keyword>
<protein>
    <recommendedName>
        <fullName evidence="2">CxC2-like cysteine cluster KDZ transposase-associated domain-containing protein</fullName>
    </recommendedName>
</protein>
<sequence>MHATNPEDLQRPHGLLIYYDPRLFLPSQEALGGVGIPFVRWFGTDSSSHRPDLRVGGKYRLGKKIGSGSFGDIYLGINIISGEEVAIELESVKARHPQLTTSIWFGAGCDDLDPFLEGPFNVCNRKFSLKSVLLLADQLEWEGGYFRKTTLKEFGPAHRDFTVLHDNGIHNVAVDFCGCHLHGQTRHDRQLLQMRWFPSTNNRPQTCATFTCLDKFHALTLHSKCTPYDYYEALEYLTDGSGLNKPLNRYRPWLRMQRQYRHLLLLKRRGRGHAESGAAGTAIGELAIRCPVCPRPGVNLPDDWADAPPEDQGLYTQFFAIDACFSLKRRLISNDIRDPPLGSGFAYMVEWEPYRQHILNITDEKEMSNCSEFAALDYAKYQILEGVCGDRRRRRAFARATSLCNRRALETSNEASALATWTTSSRLSYDTSTNTSASSSHMTSRVNGLWSLKIACASCRSMFGSCYVANSSSSRCQKCTSKGTFCRVKSVTRWLFCSARGKQTARASSGFGRQSRASQAVRSCPVLAPDRTNSTTIGSFGIGESSLAWRSRCDAKQNNAKLELERQEDAFTSFCIEQSEHVPRWLAMVYDFEADESKPNPYAPATTDGLTEAQVRAQLDEQDQLDAANGVLPLHEVTPTEFISFGLDDEEEQRRLVVQAELKKAKQKTGDKIRLKPGRRKFKTSYDRWRELQATYMPSASLHFSGLNLPADTLLENTPLLLPSALTPETRDGPGCKAGLVEIESRLRHAQCKTSLVRLRAQLHIKKQLLIYKKNHSRHQGANTRSRALIARNEAKVKGFADCYQAARAALCRIEENVVWPVLKAADIRCMEDTDDLTKREAQRRRQQERRARQLAQLLELGVITREQMDEGLGSDDEDDSEENTKEKQPGEGESRRQISWIWTSAATTGSEQHLQEGSFYYLCAFRPDH</sequence>